<keyword evidence="2" id="KW-1185">Reference proteome</keyword>
<protein>
    <submittedName>
        <fullName evidence="1">Uncharacterized protein</fullName>
    </submittedName>
</protein>
<organism evidence="1 2">
    <name type="scientific">Paenibacillus vulneris</name>
    <dbReference type="NCBI Taxonomy" id="1133364"/>
    <lineage>
        <taxon>Bacteria</taxon>
        <taxon>Bacillati</taxon>
        <taxon>Bacillota</taxon>
        <taxon>Bacilli</taxon>
        <taxon>Bacillales</taxon>
        <taxon>Paenibacillaceae</taxon>
        <taxon>Paenibacillus</taxon>
    </lineage>
</organism>
<evidence type="ECO:0000313" key="1">
    <source>
        <dbReference type="EMBL" id="MFD1219586.1"/>
    </source>
</evidence>
<dbReference type="EMBL" id="JBHTLU010000012">
    <property type="protein sequence ID" value="MFD1219586.1"/>
    <property type="molecule type" value="Genomic_DNA"/>
</dbReference>
<name>A0ABW3UI97_9BACL</name>
<comment type="caution">
    <text evidence="1">The sequence shown here is derived from an EMBL/GenBank/DDBJ whole genome shotgun (WGS) entry which is preliminary data.</text>
</comment>
<dbReference type="RefSeq" id="WP_345594978.1">
    <property type="nucleotide sequence ID" value="NZ_BAABJG010000055.1"/>
</dbReference>
<reference evidence="2" key="1">
    <citation type="journal article" date="2019" name="Int. J. Syst. Evol. Microbiol.">
        <title>The Global Catalogue of Microorganisms (GCM) 10K type strain sequencing project: providing services to taxonomists for standard genome sequencing and annotation.</title>
        <authorList>
            <consortium name="The Broad Institute Genomics Platform"/>
            <consortium name="The Broad Institute Genome Sequencing Center for Infectious Disease"/>
            <person name="Wu L."/>
            <person name="Ma J."/>
        </authorList>
    </citation>
    <scope>NUCLEOTIDE SEQUENCE [LARGE SCALE GENOMIC DNA]</scope>
    <source>
        <strain evidence="2">CCUG 53270</strain>
    </source>
</reference>
<dbReference type="Proteomes" id="UP001597180">
    <property type="component" value="Unassembled WGS sequence"/>
</dbReference>
<sequence>MNTRSEAFRKISEFLTSDEKGLLITGTHQYEKHPLVLRAIAQTISTPSTILFRANSMQNLGTIFEARTANYQTGTPYKLGNHKMFIDTINKTSWKNTRYNYDFAVLYPVDPLMRSQKLYNEIIEDLFEDRRISKVFLVSWTDRPEYDYSLLNKYVQKHVVFDALEEDPDYHKRVIER</sequence>
<evidence type="ECO:0000313" key="2">
    <source>
        <dbReference type="Proteomes" id="UP001597180"/>
    </source>
</evidence>
<proteinExistence type="predicted"/>
<gene>
    <name evidence="1" type="ORF">ACFQ4B_05615</name>
</gene>
<accession>A0ABW3UI97</accession>